<accession>A0A9P8UD14</accession>
<dbReference type="Pfam" id="PF00656">
    <property type="entry name" value="Peptidase_C14"/>
    <property type="match status" value="1"/>
</dbReference>
<dbReference type="PANTHER" id="PTHR48104:SF30">
    <property type="entry name" value="METACASPASE-1"/>
    <property type="match status" value="1"/>
</dbReference>
<sequence>MDDSTARYFAILIGVNFYPAEYSSLHGCVGDVEQVAQVLSSAITRLHLHKFTASSATDAHPHRPPEDREFWPTYHHVMSSFEQVSSLAKTGDYVYVHYSGHGTTTPSVDDSSGSFPEDLALVLLEEKDAIGIRYLRGAELANCLKHLADKGLIITLVLDCCFSGGVMRDGELVRYLPYDHEVDKAHLSAPGPPSRDASMRLNWLVDPDGYCILTACGPTETARELIVKGGQRHGALSYFLLRTLAKFGGIRGRQEHIYHHLCARFRGAIGYKQTPMFYGNKSLGFFGHIDRQIDSAPIPVIKMRNGVLQLQAGQAHGITEGDEFIVYQVTDMDVNFKLKKNGAIASIANVRAFDSELKLFDGASARVDTGWMATALTCLRMGSHSVEFDDKLISTYPWATDVDERRFLGLSGSETTKGEESVSFFVISTKDGYEIQNHLHETIVKRAVGNVDRRAASQLLDELEHAAKFGFMKKLSNEASSSEGHPLSDFTDIQLVNEVGHTFNPGCLNFGPHHTASKNSLSENQVLYLHVYNLSPSYEVENILNGDYLVVPARVRGQGQERNSYSPGTCKKKIQFNLPIEMKEQGLQECEDIIKVFLTTKPVSFLSLELPKLGERVEHPSQGEARGQEPNSVSDDWIAVNFRIKTKILS</sequence>
<dbReference type="GO" id="GO:0006508">
    <property type="term" value="P:proteolysis"/>
    <property type="evidence" value="ECO:0007669"/>
    <property type="project" value="InterPro"/>
</dbReference>
<gene>
    <name evidence="3" type="ORF">BKA67DRAFT_524451</name>
</gene>
<name>A0A9P8UD14_9PEZI</name>
<organism evidence="3 4">
    <name type="scientific">Truncatella angustata</name>
    <dbReference type="NCBI Taxonomy" id="152316"/>
    <lineage>
        <taxon>Eukaryota</taxon>
        <taxon>Fungi</taxon>
        <taxon>Dikarya</taxon>
        <taxon>Ascomycota</taxon>
        <taxon>Pezizomycotina</taxon>
        <taxon>Sordariomycetes</taxon>
        <taxon>Xylariomycetidae</taxon>
        <taxon>Amphisphaeriales</taxon>
        <taxon>Sporocadaceae</taxon>
        <taxon>Truncatella</taxon>
    </lineage>
</organism>
<dbReference type="InterPro" id="IPR050452">
    <property type="entry name" value="Metacaspase"/>
</dbReference>
<dbReference type="InterPro" id="IPR011600">
    <property type="entry name" value="Pept_C14_caspase"/>
</dbReference>
<dbReference type="Proteomes" id="UP000758603">
    <property type="component" value="Unassembled WGS sequence"/>
</dbReference>
<protein>
    <recommendedName>
        <fullName evidence="2">Peptidase C14 caspase domain-containing protein</fullName>
    </recommendedName>
</protein>
<feature type="domain" description="Peptidase C14 caspase" evidence="2">
    <location>
        <begin position="9"/>
        <end position="279"/>
    </location>
</feature>
<evidence type="ECO:0000313" key="3">
    <source>
        <dbReference type="EMBL" id="KAH6646597.1"/>
    </source>
</evidence>
<reference evidence="3" key="1">
    <citation type="journal article" date="2021" name="Nat. Commun.">
        <title>Genetic determinants of endophytism in the Arabidopsis root mycobiome.</title>
        <authorList>
            <person name="Mesny F."/>
            <person name="Miyauchi S."/>
            <person name="Thiergart T."/>
            <person name="Pickel B."/>
            <person name="Atanasova L."/>
            <person name="Karlsson M."/>
            <person name="Huettel B."/>
            <person name="Barry K.W."/>
            <person name="Haridas S."/>
            <person name="Chen C."/>
            <person name="Bauer D."/>
            <person name="Andreopoulos W."/>
            <person name="Pangilinan J."/>
            <person name="LaButti K."/>
            <person name="Riley R."/>
            <person name="Lipzen A."/>
            <person name="Clum A."/>
            <person name="Drula E."/>
            <person name="Henrissat B."/>
            <person name="Kohler A."/>
            <person name="Grigoriev I.V."/>
            <person name="Martin F.M."/>
            <person name="Hacquard S."/>
        </authorList>
    </citation>
    <scope>NUCLEOTIDE SEQUENCE</scope>
    <source>
        <strain evidence="3">MPI-SDFR-AT-0073</strain>
    </source>
</reference>
<dbReference type="OrthoDB" id="3223806at2759"/>
<dbReference type="EMBL" id="JAGPXC010000009">
    <property type="protein sequence ID" value="KAH6646597.1"/>
    <property type="molecule type" value="Genomic_DNA"/>
</dbReference>
<evidence type="ECO:0000259" key="2">
    <source>
        <dbReference type="Pfam" id="PF00656"/>
    </source>
</evidence>
<dbReference type="GO" id="GO:0004197">
    <property type="term" value="F:cysteine-type endopeptidase activity"/>
    <property type="evidence" value="ECO:0007669"/>
    <property type="project" value="InterPro"/>
</dbReference>
<dbReference type="PANTHER" id="PTHR48104">
    <property type="entry name" value="METACASPASE-4"/>
    <property type="match status" value="1"/>
</dbReference>
<dbReference type="GO" id="GO:0005737">
    <property type="term" value="C:cytoplasm"/>
    <property type="evidence" value="ECO:0007669"/>
    <property type="project" value="TreeGrafter"/>
</dbReference>
<comment type="caution">
    <text evidence="3">The sequence shown here is derived from an EMBL/GenBank/DDBJ whole genome shotgun (WGS) entry which is preliminary data.</text>
</comment>
<comment type="similarity">
    <text evidence="1">Belongs to the peptidase C14B family.</text>
</comment>
<evidence type="ECO:0000313" key="4">
    <source>
        <dbReference type="Proteomes" id="UP000758603"/>
    </source>
</evidence>
<keyword evidence="4" id="KW-1185">Reference proteome</keyword>
<dbReference type="RefSeq" id="XP_045953111.1">
    <property type="nucleotide sequence ID" value="XM_046098573.1"/>
</dbReference>
<dbReference type="GeneID" id="70127465"/>
<evidence type="ECO:0000256" key="1">
    <source>
        <dbReference type="ARBA" id="ARBA00009005"/>
    </source>
</evidence>
<dbReference type="Gene3D" id="3.40.50.1460">
    <property type="match status" value="1"/>
</dbReference>
<proteinExistence type="inferred from homology"/>
<dbReference type="AlphaFoldDB" id="A0A9P8UD14"/>